<dbReference type="Proteomes" id="UP000242444">
    <property type="component" value="Unassembled WGS sequence"/>
</dbReference>
<feature type="domain" description="Peptidase S33 tripeptidyl aminopeptidase-like C-terminal" evidence="2">
    <location>
        <begin position="402"/>
        <end position="501"/>
    </location>
</feature>
<evidence type="ECO:0000313" key="4">
    <source>
        <dbReference type="Proteomes" id="UP000242444"/>
    </source>
</evidence>
<dbReference type="InParanoid" id="A0A263D0L4"/>
<dbReference type="InterPro" id="IPR029058">
    <property type="entry name" value="AB_hydrolase_fold"/>
</dbReference>
<protein>
    <submittedName>
        <fullName evidence="3">Peptidase</fullName>
    </submittedName>
</protein>
<accession>A0A263D0L4</accession>
<reference evidence="3 4" key="1">
    <citation type="submission" date="2017-07" db="EMBL/GenBank/DDBJ databases">
        <title>Amycolatopsis antarcticus sp. nov., isolated from the surface of an Antarcticus brown macroalga.</title>
        <authorList>
            <person name="Wang J."/>
            <person name="Leiva S."/>
            <person name="Huang J."/>
            <person name="Huang Y."/>
        </authorList>
    </citation>
    <scope>NUCLEOTIDE SEQUENCE [LARGE SCALE GENOMIC DNA]</scope>
    <source>
        <strain evidence="3 4">AU-G6</strain>
    </source>
</reference>
<dbReference type="OrthoDB" id="5166357at2"/>
<organism evidence="3 4">
    <name type="scientific">Amycolatopsis antarctica</name>
    <dbReference type="NCBI Taxonomy" id="1854586"/>
    <lineage>
        <taxon>Bacteria</taxon>
        <taxon>Bacillati</taxon>
        <taxon>Actinomycetota</taxon>
        <taxon>Actinomycetes</taxon>
        <taxon>Pseudonocardiales</taxon>
        <taxon>Pseudonocardiaceae</taxon>
        <taxon>Amycolatopsis</taxon>
    </lineage>
</organism>
<feature type="region of interest" description="Disordered" evidence="1">
    <location>
        <begin position="18"/>
        <end position="53"/>
    </location>
</feature>
<keyword evidence="4" id="KW-1185">Reference proteome</keyword>
<dbReference type="Gene3D" id="3.40.50.1820">
    <property type="entry name" value="alpha/beta hydrolase"/>
    <property type="match status" value="1"/>
</dbReference>
<comment type="caution">
    <text evidence="3">The sequence shown here is derived from an EMBL/GenBank/DDBJ whole genome shotgun (WGS) entry which is preliminary data.</text>
</comment>
<sequence>MLLAALVPALLAGCTAGPSTRPPVVENEGPPPQQQTGPAEDVPLPPLAEPNEPQVQWNDCDEETRLRLGDPAVPPELRFSCSRLSTTLDAPDLPRRGLTRVAVLKVGTGPIPLAVVNDVSGDPGTLHAARLAATLPPAVLERFSLIGMDRRGTGESDAVRCIPDDVRARLIGHDPAATDVEPLLDAARKAGQQCSLSLESEQGAIDSWRAAGDLEELRQQLGMEHLNALSRGEGSRVLTAYAGRYTDRVGRFVLDGIPDPAPEAPVVQEGIAAGLQSTLDALGADCAARGCALGADAAGAVTALTTRLREDRGGSLTPALALNAVATGLAQRERWPELTDAIVAARNGDTGGLEAFAEPLLRESRVAPSRLDGTLATTCNDTLSRLPADRIDQITADLRAKYPVFGPIAAQPLAWCGPWPVRREPLPEPGAAGTPPVLVTSTAADPVTPEPGTARAVAQMPSAVRVAWQGAGHGAIGSPCVADAVRGFLVDGTIPRDGTLCPA</sequence>
<gene>
    <name evidence="3" type="ORF">CFN78_21555</name>
</gene>
<dbReference type="Pfam" id="PF08386">
    <property type="entry name" value="Abhydrolase_4"/>
    <property type="match status" value="1"/>
</dbReference>
<name>A0A263D0L4_9PSEU</name>
<dbReference type="AlphaFoldDB" id="A0A263D0L4"/>
<evidence type="ECO:0000313" key="3">
    <source>
        <dbReference type="EMBL" id="OZM71177.1"/>
    </source>
</evidence>
<dbReference type="EMBL" id="NKYE01000015">
    <property type="protein sequence ID" value="OZM71177.1"/>
    <property type="molecule type" value="Genomic_DNA"/>
</dbReference>
<dbReference type="InterPro" id="IPR013595">
    <property type="entry name" value="Pept_S33_TAP-like_C"/>
</dbReference>
<evidence type="ECO:0000256" key="1">
    <source>
        <dbReference type="SAM" id="MobiDB-lite"/>
    </source>
</evidence>
<evidence type="ECO:0000259" key="2">
    <source>
        <dbReference type="Pfam" id="PF08386"/>
    </source>
</evidence>
<proteinExistence type="predicted"/>
<dbReference type="SUPFAM" id="SSF53474">
    <property type="entry name" value="alpha/beta-Hydrolases"/>
    <property type="match status" value="1"/>
</dbReference>